<keyword evidence="2" id="KW-1185">Reference proteome</keyword>
<dbReference type="Proteomes" id="UP000218263">
    <property type="component" value="Chromosome"/>
</dbReference>
<dbReference type="PANTHER" id="PTHR40252:SF2">
    <property type="entry name" value="BLR0328 PROTEIN"/>
    <property type="match status" value="1"/>
</dbReference>
<dbReference type="Pfam" id="PF08495">
    <property type="entry name" value="FIST"/>
    <property type="match status" value="1"/>
</dbReference>
<reference evidence="1 2" key="1">
    <citation type="submission" date="2015-12" db="EMBL/GenBank/DDBJ databases">
        <title>Genome sequence of Mucilaginibacter gotjawali.</title>
        <authorList>
            <person name="Lee J.S."/>
            <person name="Lee K.C."/>
            <person name="Kim K.K."/>
            <person name="Lee B.W."/>
        </authorList>
    </citation>
    <scope>NUCLEOTIDE SEQUENCE [LARGE SCALE GENOMIC DNA]</scope>
    <source>
        <strain evidence="1 2">SA3-7</strain>
    </source>
</reference>
<dbReference type="SMART" id="SM00897">
    <property type="entry name" value="FIST"/>
    <property type="match status" value="1"/>
</dbReference>
<dbReference type="Pfam" id="PF10442">
    <property type="entry name" value="FIST_C"/>
    <property type="match status" value="1"/>
</dbReference>
<evidence type="ECO:0000313" key="1">
    <source>
        <dbReference type="EMBL" id="BAU54882.1"/>
    </source>
</evidence>
<name>A0A110B3Q2_9SPHI</name>
<protein>
    <submittedName>
        <fullName evidence="1">FIST N domain protein</fullName>
    </submittedName>
</protein>
<dbReference type="InterPro" id="IPR013702">
    <property type="entry name" value="FIST_domain_N"/>
</dbReference>
<dbReference type="OrthoDB" id="9770435at2"/>
<dbReference type="InterPro" id="IPR019494">
    <property type="entry name" value="FIST_C"/>
</dbReference>
<dbReference type="AlphaFoldDB" id="A0A110B3Q2"/>
<gene>
    <name evidence="1" type="ORF">MgSA37_03061</name>
</gene>
<dbReference type="EMBL" id="AP017313">
    <property type="protein sequence ID" value="BAU54882.1"/>
    <property type="molecule type" value="Genomic_DNA"/>
</dbReference>
<evidence type="ECO:0000313" key="2">
    <source>
        <dbReference type="Proteomes" id="UP000218263"/>
    </source>
</evidence>
<accession>A0A110B3Q2</accession>
<dbReference type="RefSeq" id="WP_096352997.1">
    <property type="nucleotide sequence ID" value="NZ_AP017313.1"/>
</dbReference>
<dbReference type="SMART" id="SM01204">
    <property type="entry name" value="FIST_C"/>
    <property type="match status" value="1"/>
</dbReference>
<dbReference type="KEGG" id="mgot:MgSA37_03061"/>
<dbReference type="PANTHER" id="PTHR40252">
    <property type="entry name" value="BLR0328 PROTEIN"/>
    <property type="match status" value="1"/>
</dbReference>
<proteinExistence type="predicted"/>
<organism evidence="1 2">
    <name type="scientific">Mucilaginibacter gotjawali</name>
    <dbReference type="NCBI Taxonomy" id="1550579"/>
    <lineage>
        <taxon>Bacteria</taxon>
        <taxon>Pseudomonadati</taxon>
        <taxon>Bacteroidota</taxon>
        <taxon>Sphingobacteriia</taxon>
        <taxon>Sphingobacteriales</taxon>
        <taxon>Sphingobacteriaceae</taxon>
        <taxon>Mucilaginibacter</taxon>
    </lineage>
</organism>
<sequence length="381" mass="41255">MKAQQKLYKNGQFISEGGDKLSGKNTLVLGFGAKNILLDNDIYTKLKGYYPGANIVTCSTSGEIYDENVSDNTVSVVAIEFEKTAVKTISINIKEVANSFEAGEKVFSLLNSNDLAYVMIISDGGLVNGSELVRGIEQVNKKNIPVTGGLAGDAANFNYTIVGCNEGPAMGNIVAIGFYGDKLKIGHSSIGGWEIFGPEKKVTSSVSNVLFEIDDKNALELYKQYLGKYANELPGSALLFPLYVRPEGSDEGVVRTILSIDNEKQSMTFAGDIPEGSLVRFMKANFDKLIDAATLAAVNAVTQFDDAINAKPKLALLISCVGRKLILGKRIDEEVEAVKEIFGENTLISGFYSYGEISPLNVNARCELHNQTMTITTFNEE</sequence>